<dbReference type="PRINTS" id="PR00081">
    <property type="entry name" value="GDHRDH"/>
</dbReference>
<dbReference type="GO" id="GO:0008874">
    <property type="term" value="F:gluconate 5-dehydrogenase activity"/>
    <property type="evidence" value="ECO:0007669"/>
    <property type="project" value="UniProtKB-EC"/>
</dbReference>
<reference evidence="3 4" key="1">
    <citation type="submission" date="2018-06" db="EMBL/GenBank/DDBJ databases">
        <authorList>
            <consortium name="Pathogen Informatics"/>
            <person name="Doyle S."/>
        </authorList>
    </citation>
    <scope>NUCLEOTIDE SEQUENCE [LARGE SCALE GENOMIC DNA]</scope>
    <source>
        <strain evidence="3 4">NCTC12961</strain>
    </source>
</reference>
<dbReference type="InterPro" id="IPR002347">
    <property type="entry name" value="SDR_fam"/>
</dbReference>
<dbReference type="PRINTS" id="PR00080">
    <property type="entry name" value="SDRFAMILY"/>
</dbReference>
<proteinExistence type="inferred from homology"/>
<dbReference type="EMBL" id="LS483469">
    <property type="protein sequence ID" value="SQI43600.1"/>
    <property type="molecule type" value="Genomic_DNA"/>
</dbReference>
<evidence type="ECO:0000256" key="1">
    <source>
        <dbReference type="ARBA" id="ARBA00006484"/>
    </source>
</evidence>
<dbReference type="PROSITE" id="PS00061">
    <property type="entry name" value="ADH_SHORT"/>
    <property type="match status" value="1"/>
</dbReference>
<evidence type="ECO:0000313" key="4">
    <source>
        <dbReference type="Proteomes" id="UP000248897"/>
    </source>
</evidence>
<dbReference type="AlphaFoldDB" id="A0A2X4VE91"/>
<protein>
    <submittedName>
        <fullName evidence="3">Gluconate 5-dehydrogenase</fullName>
        <ecNumber evidence="3">1.1.1.69</ecNumber>
    </submittedName>
</protein>
<dbReference type="InterPro" id="IPR020904">
    <property type="entry name" value="Sc_DH/Rdtase_CS"/>
</dbReference>
<comment type="similarity">
    <text evidence="1">Belongs to the short-chain dehydrogenases/reductases (SDR) family.</text>
</comment>
<dbReference type="InterPro" id="IPR036291">
    <property type="entry name" value="NAD(P)-bd_dom_sf"/>
</dbReference>
<dbReference type="PANTHER" id="PTHR42760:SF115">
    <property type="entry name" value="3-OXOACYL-[ACYL-CARRIER-PROTEIN] REDUCTASE FABG"/>
    <property type="match status" value="1"/>
</dbReference>
<evidence type="ECO:0000256" key="2">
    <source>
        <dbReference type="ARBA" id="ARBA00023002"/>
    </source>
</evidence>
<sequence>MSALFDLTGKTALVTGSTRGLGFSYAEGLAAAGAAVILNGTQPATVQAAVERLQSQGHRARGFAFDVTDEQAIEAVFSQLDREHVEVDIVINNAGIQYRKPLVDLELAQWQRVLDTNLTSAFIVARAAAKRMIARGKGGKIINIGSLTSQAARATVAPYTAAKGGIKMLTCSMAAEWAEFNIQSNAIGPGYILTDMNAALVDNPAFDSWVKASNPSKRWGKPEELIGTAVYLASDASNYVNGKSFTSMAVGLPCCNFPTASECVFAHGGHTASVPKKPIKTSHSPGQKNESNKVAILYSVAVVYRHGNKLYGPGQPVRRRQQDSVRIRSQRHPVGIAVFHVYLVLRRQPDPGRLRAGSHRLAHSVRQRHYFMEPVYLYDGVCLAPFIRHRDRVIPDAAGLPGADWRCRSPFLPVQHQDHRQLVSRP</sequence>
<dbReference type="FunFam" id="3.40.50.720:FF:000084">
    <property type="entry name" value="Short-chain dehydrogenase reductase"/>
    <property type="match status" value="1"/>
</dbReference>
<dbReference type="Pfam" id="PF13561">
    <property type="entry name" value="adh_short_C2"/>
    <property type="match status" value="1"/>
</dbReference>
<dbReference type="Gene3D" id="3.40.50.720">
    <property type="entry name" value="NAD(P)-binding Rossmann-like Domain"/>
    <property type="match status" value="1"/>
</dbReference>
<gene>
    <name evidence="3" type="primary">gno_3</name>
    <name evidence="3" type="ORF">NCTC12961_03980</name>
</gene>
<organism evidence="3 4">
    <name type="scientific">Serratia plymuthica</name>
    <dbReference type="NCBI Taxonomy" id="82996"/>
    <lineage>
        <taxon>Bacteria</taxon>
        <taxon>Pseudomonadati</taxon>
        <taxon>Pseudomonadota</taxon>
        <taxon>Gammaproteobacteria</taxon>
        <taxon>Enterobacterales</taxon>
        <taxon>Yersiniaceae</taxon>
        <taxon>Serratia</taxon>
    </lineage>
</organism>
<evidence type="ECO:0000313" key="3">
    <source>
        <dbReference type="EMBL" id="SQI43600.1"/>
    </source>
</evidence>
<keyword evidence="2 3" id="KW-0560">Oxidoreductase</keyword>
<dbReference type="Proteomes" id="UP000248897">
    <property type="component" value="Chromosome 1"/>
</dbReference>
<dbReference type="EC" id="1.1.1.69" evidence="3"/>
<dbReference type="SUPFAM" id="SSF51735">
    <property type="entry name" value="NAD(P)-binding Rossmann-fold domains"/>
    <property type="match status" value="1"/>
</dbReference>
<dbReference type="PANTHER" id="PTHR42760">
    <property type="entry name" value="SHORT-CHAIN DEHYDROGENASES/REDUCTASES FAMILY MEMBER"/>
    <property type="match status" value="1"/>
</dbReference>
<name>A0A2X4VE91_SERPL</name>
<dbReference type="STRING" id="82996.ADP72_19710"/>
<accession>A0A2X4VE91</accession>